<feature type="signal peptide" evidence="1">
    <location>
        <begin position="1"/>
        <end position="25"/>
    </location>
</feature>
<evidence type="ECO:0000313" key="3">
    <source>
        <dbReference type="Proteomes" id="UP001054837"/>
    </source>
</evidence>
<dbReference type="EMBL" id="BPLQ01007064">
    <property type="protein sequence ID" value="GIY27572.1"/>
    <property type="molecule type" value="Genomic_DNA"/>
</dbReference>
<reference evidence="2 3" key="1">
    <citation type="submission" date="2021-06" db="EMBL/GenBank/DDBJ databases">
        <title>Caerostris darwini draft genome.</title>
        <authorList>
            <person name="Kono N."/>
            <person name="Arakawa K."/>
        </authorList>
    </citation>
    <scope>NUCLEOTIDE SEQUENCE [LARGE SCALE GENOMIC DNA]</scope>
</reference>
<proteinExistence type="predicted"/>
<protein>
    <submittedName>
        <fullName evidence="2">Uncharacterized protein</fullName>
    </submittedName>
</protein>
<gene>
    <name evidence="2" type="ORF">CDAR_497411</name>
</gene>
<name>A0AAV4S4D7_9ARAC</name>
<comment type="caution">
    <text evidence="2">The sequence shown here is derived from an EMBL/GenBank/DDBJ whole genome shotgun (WGS) entry which is preliminary data.</text>
</comment>
<accession>A0AAV4S4D7</accession>
<dbReference type="AlphaFoldDB" id="A0AAV4S4D7"/>
<keyword evidence="1" id="KW-0732">Signal</keyword>
<feature type="chain" id="PRO_5043506647" evidence="1">
    <location>
        <begin position="26"/>
        <end position="101"/>
    </location>
</feature>
<keyword evidence="3" id="KW-1185">Reference proteome</keyword>
<evidence type="ECO:0000256" key="1">
    <source>
        <dbReference type="SAM" id="SignalP"/>
    </source>
</evidence>
<organism evidence="2 3">
    <name type="scientific">Caerostris darwini</name>
    <dbReference type="NCBI Taxonomy" id="1538125"/>
    <lineage>
        <taxon>Eukaryota</taxon>
        <taxon>Metazoa</taxon>
        <taxon>Ecdysozoa</taxon>
        <taxon>Arthropoda</taxon>
        <taxon>Chelicerata</taxon>
        <taxon>Arachnida</taxon>
        <taxon>Araneae</taxon>
        <taxon>Araneomorphae</taxon>
        <taxon>Entelegynae</taxon>
        <taxon>Araneoidea</taxon>
        <taxon>Araneidae</taxon>
        <taxon>Caerostris</taxon>
    </lineage>
</organism>
<dbReference type="Proteomes" id="UP001054837">
    <property type="component" value="Unassembled WGS sequence"/>
</dbReference>
<sequence length="101" mass="11259">MKTSISRPCVVHLISLVASPVTLLGEDAPPFDVIAPLSTLWEVARCMGNGDTHPEKHLGLDKNIPPKRMDCVNLFSIAQRDLAGLNIFEVWISNYNLRFWG</sequence>
<evidence type="ECO:0000313" key="2">
    <source>
        <dbReference type="EMBL" id="GIY27572.1"/>
    </source>
</evidence>